<feature type="region of interest" description="Disordered" evidence="1">
    <location>
        <begin position="52"/>
        <end position="72"/>
    </location>
</feature>
<reference evidence="2 3" key="1">
    <citation type="submission" date="2017-04" db="EMBL/GenBank/DDBJ databases">
        <authorList>
            <person name="Afonso C.L."/>
            <person name="Miller P.J."/>
            <person name="Scott M.A."/>
            <person name="Spackman E."/>
            <person name="Goraichik I."/>
            <person name="Dimitrov K.M."/>
            <person name="Suarez D.L."/>
            <person name="Swayne D.E."/>
        </authorList>
    </citation>
    <scope>NUCLEOTIDE SEQUENCE [LARGE SCALE GENOMIC DNA]</scope>
    <source>
        <strain evidence="2 3">KR-140</strain>
    </source>
</reference>
<evidence type="ECO:0000313" key="2">
    <source>
        <dbReference type="EMBL" id="SMB96960.1"/>
    </source>
</evidence>
<name>A0A1W1VUR2_9DEIO</name>
<dbReference type="AlphaFoldDB" id="A0A1W1VUR2"/>
<gene>
    <name evidence="2" type="ORF">SAMN00790413_06244</name>
</gene>
<organism evidence="2 3">
    <name type="scientific">Deinococcus hopiensis KR-140</name>
    <dbReference type="NCBI Taxonomy" id="695939"/>
    <lineage>
        <taxon>Bacteria</taxon>
        <taxon>Thermotogati</taxon>
        <taxon>Deinococcota</taxon>
        <taxon>Deinococci</taxon>
        <taxon>Deinococcales</taxon>
        <taxon>Deinococcaceae</taxon>
        <taxon>Deinococcus</taxon>
    </lineage>
</organism>
<feature type="compositionally biased region" description="Basic residues" evidence="1">
    <location>
        <begin position="310"/>
        <end position="330"/>
    </location>
</feature>
<evidence type="ECO:0000256" key="1">
    <source>
        <dbReference type="SAM" id="MobiDB-lite"/>
    </source>
</evidence>
<accession>A0A1W1VUR2</accession>
<dbReference type="RefSeq" id="WP_139807128.1">
    <property type="nucleotide sequence ID" value="NZ_FWWU01000010.1"/>
</dbReference>
<feature type="region of interest" description="Disordered" evidence="1">
    <location>
        <begin position="306"/>
        <end position="330"/>
    </location>
</feature>
<evidence type="ECO:0000313" key="3">
    <source>
        <dbReference type="Proteomes" id="UP000192582"/>
    </source>
</evidence>
<dbReference type="EMBL" id="FWWU01000010">
    <property type="protein sequence ID" value="SMB96960.1"/>
    <property type="molecule type" value="Genomic_DNA"/>
</dbReference>
<proteinExistence type="predicted"/>
<dbReference type="OrthoDB" id="70396at2"/>
<keyword evidence="3" id="KW-1185">Reference proteome</keyword>
<dbReference type="Proteomes" id="UP000192582">
    <property type="component" value="Unassembled WGS sequence"/>
</dbReference>
<sequence>MAARALRGPRYPGRRADLYAARGPGAARSSPPHLAGDVRHLTDSRVSWSLSDGQPRYAARTPAASRNARTVPGGGKFGTATACHRAVERKYALQRCGVPLEAHDRRRTLMLGLDSTPAQAFNPTYRMVSGLLSNISDSAGYELRKLWTEQQVDKMVSTYLLDVAGSPEELRLEVQHINEVSPGACTFAGPYKATVNLAFVEPRFNCEKVAVEFSSEGLLALFAEFEYAFEGRPTVFVGAKAGIKAGPLNVGPSLKGGLDITEGPDGTFKDGGSVPGAADLGAKVVGDDKPGAGAEVEAESGCSALLSARKERRGTRPRRSSGGALRRRPG</sequence>
<protein>
    <submittedName>
        <fullName evidence="2">Uncharacterized protein</fullName>
    </submittedName>
</protein>